<evidence type="ECO:0000313" key="9">
    <source>
        <dbReference type="EMBL" id="KAK0987417.1"/>
    </source>
</evidence>
<organism evidence="9 10">
    <name type="scientific">Friedmanniomyces endolithicus</name>
    <dbReference type="NCBI Taxonomy" id="329885"/>
    <lineage>
        <taxon>Eukaryota</taxon>
        <taxon>Fungi</taxon>
        <taxon>Dikarya</taxon>
        <taxon>Ascomycota</taxon>
        <taxon>Pezizomycotina</taxon>
        <taxon>Dothideomycetes</taxon>
        <taxon>Dothideomycetidae</taxon>
        <taxon>Mycosphaerellales</taxon>
        <taxon>Teratosphaeriaceae</taxon>
        <taxon>Friedmanniomyces</taxon>
    </lineage>
</organism>
<dbReference type="CDD" id="cd00076">
    <property type="entry name" value="HFD_SF"/>
    <property type="match status" value="1"/>
</dbReference>
<dbReference type="Proteomes" id="UP001175353">
    <property type="component" value="Unassembled WGS sequence"/>
</dbReference>
<proteinExistence type="predicted"/>
<comment type="subcellular location">
    <subcellularLocation>
        <location evidence="1">Nucleus</location>
    </subcellularLocation>
</comment>
<dbReference type="InterPro" id="IPR019473">
    <property type="entry name" value="TFIID_su8_C"/>
</dbReference>
<feature type="region of interest" description="Disordered" evidence="5">
    <location>
        <begin position="772"/>
        <end position="792"/>
    </location>
</feature>
<feature type="domain" description="Amidase" evidence="6">
    <location>
        <begin position="223"/>
        <end position="540"/>
    </location>
</feature>
<evidence type="ECO:0000256" key="1">
    <source>
        <dbReference type="ARBA" id="ARBA00004123"/>
    </source>
</evidence>
<evidence type="ECO:0000259" key="8">
    <source>
        <dbReference type="Pfam" id="PF10406"/>
    </source>
</evidence>
<dbReference type="InterPro" id="IPR023631">
    <property type="entry name" value="Amidase_dom"/>
</dbReference>
<keyword evidence="2" id="KW-0805">Transcription regulation</keyword>
<dbReference type="EMBL" id="JAUJLE010000083">
    <property type="protein sequence ID" value="KAK0987417.1"/>
    <property type="molecule type" value="Genomic_DNA"/>
</dbReference>
<keyword evidence="3" id="KW-0804">Transcription</keyword>
<sequence>MSIVSLSTGEPTCIVEDVRAIAAANGFTIPPGSVDETAFLLFANAFDATCEEVIKLPEYEDPRLKPVAVEGGERKFYLPGAKENPLNAWAHRTILKTATAKGPLSGRTIAVKDNVSVGGLPLGLGCSPSLLKDGKHPISPIDAIVVQRLLAAGATIKGTATCENLSMFAVSYTSHSGVVHNAWLPGYATGGSSSGCGALVSIGDVEEARRGGKDSRDYPLGEGVDVAVGGDQGGSIRLPAAYSGIYGLMPTHGLIPYTGIAALNPLIDHTGPMTRTVEDAALMLGVMAGYDGIDPRMTPESPMPDKVPKYSEDLHAWVAEKEKSGEWTTKSAAKGLRIGILKEGFEIVGLDPAVSKVVKTAAERFRSLGAEVKEVSVPLHKHGAAIWTTAARPMMPNSISGNPPDLLSHTMPHLQPNPIGQTYYDTLVHRNPAAVNILMNAAHMQRKYGPSLARKAHMHVWELRAAYDKALEEVDVLITPCNNTVCPKHPAGTAKTDDNPEGFSERIMDLFEPAIGNTLNTCSFNVTGHPAMSMPVGWGKAEGSDGRLPIVFAQAQLLRSIGAALHAVGFDSIKPTALEMFRSHTEEYLLRFATHIRSSMQAERRTRPVAHDFAMALSLTPNTATASLLQPRLKLPIPGCISYPSMPEPAPPEAPIPDFTALLQPLTTTSLPRYVPAHFPAFPSKHAWVHTPVYAEREKDARKMREKATQEGLLAEQALRKLATAAKAGVLKAEKRRSSVLSGPGKVVNGTAASKRVEDRWDTFADVLKEVGDEEGEEVEGKLGGSGPNDALEDIADEAASEGVVVNYDMDYWRHSVGGRASRV</sequence>
<evidence type="ECO:0000256" key="4">
    <source>
        <dbReference type="ARBA" id="ARBA00023242"/>
    </source>
</evidence>
<accession>A0AAN6QU06</accession>
<evidence type="ECO:0000259" key="7">
    <source>
        <dbReference type="Pfam" id="PF07524"/>
    </source>
</evidence>
<feature type="domain" description="Bromodomain associated" evidence="7">
    <location>
        <begin position="552"/>
        <end position="617"/>
    </location>
</feature>
<dbReference type="SUPFAM" id="SSF75304">
    <property type="entry name" value="Amidase signature (AS) enzymes"/>
    <property type="match status" value="1"/>
</dbReference>
<feature type="domain" description="Transcription factor TFIID subunit 8 C-terminal" evidence="8">
    <location>
        <begin position="674"/>
        <end position="722"/>
    </location>
</feature>
<gene>
    <name evidence="9" type="ORF">LTR91_009899</name>
</gene>
<evidence type="ECO:0000256" key="2">
    <source>
        <dbReference type="ARBA" id="ARBA00023015"/>
    </source>
</evidence>
<comment type="caution">
    <text evidence="9">The sequence shown here is derived from an EMBL/GenBank/DDBJ whole genome shotgun (WGS) entry which is preliminary data.</text>
</comment>
<protein>
    <recommendedName>
        <fullName evidence="11">Transcription initiation factor TFIID subunit 8</fullName>
    </recommendedName>
</protein>
<dbReference type="CDD" id="cd08049">
    <property type="entry name" value="TAF8"/>
    <property type="match status" value="1"/>
</dbReference>
<reference evidence="9" key="1">
    <citation type="submission" date="2023-06" db="EMBL/GenBank/DDBJ databases">
        <title>Black Yeasts Isolated from many extreme environments.</title>
        <authorList>
            <person name="Coleine C."/>
            <person name="Stajich J.E."/>
            <person name="Selbmann L."/>
        </authorList>
    </citation>
    <scope>NUCLEOTIDE SEQUENCE</scope>
    <source>
        <strain evidence="9">CCFEE 5200</strain>
    </source>
</reference>
<dbReference type="InterPro" id="IPR006565">
    <property type="entry name" value="BTP"/>
</dbReference>
<feature type="domain" description="Amidase" evidence="6">
    <location>
        <begin position="98"/>
        <end position="203"/>
    </location>
</feature>
<name>A0AAN6QU06_9PEZI</name>
<dbReference type="GO" id="GO:0003824">
    <property type="term" value="F:catalytic activity"/>
    <property type="evidence" value="ECO:0007669"/>
    <property type="project" value="InterPro"/>
</dbReference>
<dbReference type="PANTHER" id="PTHR11895">
    <property type="entry name" value="TRANSAMIDASE"/>
    <property type="match status" value="1"/>
</dbReference>
<evidence type="ECO:0000259" key="6">
    <source>
        <dbReference type="Pfam" id="PF01425"/>
    </source>
</evidence>
<evidence type="ECO:0000256" key="5">
    <source>
        <dbReference type="SAM" id="MobiDB-lite"/>
    </source>
</evidence>
<evidence type="ECO:0008006" key="11">
    <source>
        <dbReference type="Google" id="ProtNLM"/>
    </source>
</evidence>
<dbReference type="Pfam" id="PF10406">
    <property type="entry name" value="TAF8_C"/>
    <property type="match status" value="1"/>
</dbReference>
<dbReference type="GO" id="GO:0005634">
    <property type="term" value="C:nucleus"/>
    <property type="evidence" value="ECO:0007669"/>
    <property type="project" value="UniProtKB-SubCell"/>
</dbReference>
<dbReference type="InterPro" id="IPR036928">
    <property type="entry name" value="AS_sf"/>
</dbReference>
<dbReference type="InterPro" id="IPR000120">
    <property type="entry name" value="Amidase"/>
</dbReference>
<evidence type="ECO:0000256" key="3">
    <source>
        <dbReference type="ARBA" id="ARBA00023163"/>
    </source>
</evidence>
<keyword evidence="10" id="KW-1185">Reference proteome</keyword>
<dbReference type="PANTHER" id="PTHR11895:SF171">
    <property type="entry name" value="AMIDASE DOMAIN-CONTAINING PROTEIN"/>
    <property type="match status" value="1"/>
</dbReference>
<dbReference type="Pfam" id="PF07524">
    <property type="entry name" value="Bromo_TP"/>
    <property type="match status" value="1"/>
</dbReference>
<dbReference type="Gene3D" id="3.90.1300.10">
    <property type="entry name" value="Amidase signature (AS) domain"/>
    <property type="match status" value="1"/>
</dbReference>
<dbReference type="Pfam" id="PF01425">
    <property type="entry name" value="Amidase"/>
    <property type="match status" value="2"/>
</dbReference>
<evidence type="ECO:0000313" key="10">
    <source>
        <dbReference type="Proteomes" id="UP001175353"/>
    </source>
</evidence>
<keyword evidence="4" id="KW-0539">Nucleus</keyword>
<dbReference type="AlphaFoldDB" id="A0AAN6QU06"/>